<accession>A0A819KV85</accession>
<gene>
    <name evidence="1" type="ORF">JBS370_LOCUS23602</name>
</gene>
<evidence type="ECO:0000313" key="1">
    <source>
        <dbReference type="EMBL" id="CAF3952241.1"/>
    </source>
</evidence>
<feature type="non-terminal residue" evidence="1">
    <location>
        <position position="1"/>
    </location>
</feature>
<protein>
    <recommendedName>
        <fullName evidence="3">F-box domain-containing protein</fullName>
    </recommendedName>
</protein>
<evidence type="ECO:0008006" key="3">
    <source>
        <dbReference type="Google" id="ProtNLM"/>
    </source>
</evidence>
<dbReference type="AlphaFoldDB" id="A0A819KV85"/>
<comment type="caution">
    <text evidence="1">The sequence shown here is derived from an EMBL/GenBank/DDBJ whole genome shotgun (WGS) entry which is preliminary data.</text>
</comment>
<dbReference type="Proteomes" id="UP000663836">
    <property type="component" value="Unassembled WGS sequence"/>
</dbReference>
<dbReference type="SUPFAM" id="SSF52058">
    <property type="entry name" value="L domain-like"/>
    <property type="match status" value="1"/>
</dbReference>
<organism evidence="1 2">
    <name type="scientific">Rotaria sordida</name>
    <dbReference type="NCBI Taxonomy" id="392033"/>
    <lineage>
        <taxon>Eukaryota</taxon>
        <taxon>Metazoa</taxon>
        <taxon>Spiralia</taxon>
        <taxon>Gnathifera</taxon>
        <taxon>Rotifera</taxon>
        <taxon>Eurotatoria</taxon>
        <taxon>Bdelloidea</taxon>
        <taxon>Philodinida</taxon>
        <taxon>Philodinidae</taxon>
        <taxon>Rotaria</taxon>
    </lineage>
</organism>
<sequence length="352" mass="40974">MKDVIELVDLPDELILFIMKKVNPRMLLLCSMIGIGNNRLEALAFDICHSIDLTFDYPQAPHRLFRRRFFSHVMPRISYDIQSLRINLNHIQSIKTFVENNCNGTLPNLTHLKIMLGTNQVKTGIPYTIAIGVQGTTPNHFIDGFFLERNILPYMPRLRQFNYHIRSILKNASHITIDQIRQSFLKQQQPFDCVLDNFNNNYGQCQIYSLPFIGTRLDFVSNRFPLFDINKTFSNITILLLFDDVKPFESIFFERVARALPQLRTLEIFNQLEQQEKTTAKKISIDFTHLAVLILYDIHIDYAQQFLCQIHLPSLIELVINKDILLTIIDENQQQARDNCSRVGTIRTSKPS</sequence>
<name>A0A819KV85_9BILA</name>
<evidence type="ECO:0000313" key="2">
    <source>
        <dbReference type="Proteomes" id="UP000663836"/>
    </source>
</evidence>
<dbReference type="EMBL" id="CAJOBD010003509">
    <property type="protein sequence ID" value="CAF3952241.1"/>
    <property type="molecule type" value="Genomic_DNA"/>
</dbReference>
<proteinExistence type="predicted"/>
<reference evidence="1" key="1">
    <citation type="submission" date="2021-02" db="EMBL/GenBank/DDBJ databases">
        <authorList>
            <person name="Nowell W R."/>
        </authorList>
    </citation>
    <scope>NUCLEOTIDE SEQUENCE</scope>
</reference>